<dbReference type="InterPro" id="IPR005269">
    <property type="entry name" value="LOG"/>
</dbReference>
<dbReference type="Pfam" id="PF03641">
    <property type="entry name" value="Lysine_decarbox"/>
    <property type="match status" value="1"/>
</dbReference>
<organism evidence="4 5">
    <name type="scientific">Parapedobacter luteus</name>
    <dbReference type="NCBI Taxonomy" id="623280"/>
    <lineage>
        <taxon>Bacteria</taxon>
        <taxon>Pseudomonadati</taxon>
        <taxon>Bacteroidota</taxon>
        <taxon>Sphingobacteriia</taxon>
        <taxon>Sphingobacteriales</taxon>
        <taxon>Sphingobacteriaceae</taxon>
        <taxon>Parapedobacter</taxon>
    </lineage>
</organism>
<keyword evidence="3" id="KW-0203">Cytokinin biosynthesis</keyword>
<sequence length="205" mass="22729">MSSFFAKMDLKQMKNIVVFCGSSMGTDSIYEDQAYQLGKTLAESEIGLVYGGAKVGLMGAVASGALQHGGRVVGVLPYFLQTKEVAHDGLTELILVDTMHERKTKMNQLSDGVIALPGGFGTMEELFEMLTWGQLGLHHKPMGLFNINGFYDELIALVQSMVDKGFLKEINRHMLLCHNDIHKLLEQMSNYRPPAVSKWITKETT</sequence>
<evidence type="ECO:0000313" key="5">
    <source>
        <dbReference type="Proteomes" id="UP000190541"/>
    </source>
</evidence>
<proteinExistence type="inferred from homology"/>
<dbReference type="GO" id="GO:0009691">
    <property type="term" value="P:cytokinin biosynthetic process"/>
    <property type="evidence" value="ECO:0007669"/>
    <property type="project" value="UniProtKB-UniRule"/>
</dbReference>
<dbReference type="STRING" id="623280.SAMN05660226_00888"/>
<dbReference type="AlphaFoldDB" id="A0A1T5ALT1"/>
<dbReference type="SUPFAM" id="SSF102405">
    <property type="entry name" value="MCP/YpsA-like"/>
    <property type="match status" value="1"/>
</dbReference>
<dbReference type="InterPro" id="IPR031100">
    <property type="entry name" value="LOG_fam"/>
</dbReference>
<dbReference type="Proteomes" id="UP000190541">
    <property type="component" value="Unassembled WGS sequence"/>
</dbReference>
<comment type="similarity">
    <text evidence="2 3">Belongs to the LOG family.</text>
</comment>
<gene>
    <name evidence="4" type="ORF">SAMN05660226_00888</name>
</gene>
<dbReference type="PANTHER" id="PTHR31223">
    <property type="entry name" value="LOG FAMILY PROTEIN YJL055W"/>
    <property type="match status" value="1"/>
</dbReference>
<accession>A0A1T5ALT1</accession>
<dbReference type="PANTHER" id="PTHR31223:SF70">
    <property type="entry name" value="LOG FAMILY PROTEIN YJL055W"/>
    <property type="match status" value="1"/>
</dbReference>
<evidence type="ECO:0000313" key="4">
    <source>
        <dbReference type="EMBL" id="SKB35938.1"/>
    </source>
</evidence>
<dbReference type="GO" id="GO:0005829">
    <property type="term" value="C:cytosol"/>
    <property type="evidence" value="ECO:0007669"/>
    <property type="project" value="TreeGrafter"/>
</dbReference>
<dbReference type="GO" id="GO:0008714">
    <property type="term" value="F:AMP nucleosidase activity"/>
    <property type="evidence" value="ECO:0007669"/>
    <property type="project" value="UniProtKB-EC"/>
</dbReference>
<dbReference type="EMBL" id="FUYS01000002">
    <property type="protein sequence ID" value="SKB35938.1"/>
    <property type="molecule type" value="Genomic_DNA"/>
</dbReference>
<evidence type="ECO:0000256" key="1">
    <source>
        <dbReference type="ARBA" id="ARBA00000274"/>
    </source>
</evidence>
<comment type="catalytic activity">
    <reaction evidence="1">
        <text>AMP + H2O = D-ribose 5-phosphate + adenine</text>
        <dbReference type="Rhea" id="RHEA:20129"/>
        <dbReference type="ChEBI" id="CHEBI:15377"/>
        <dbReference type="ChEBI" id="CHEBI:16708"/>
        <dbReference type="ChEBI" id="CHEBI:78346"/>
        <dbReference type="ChEBI" id="CHEBI:456215"/>
        <dbReference type="EC" id="3.2.2.4"/>
    </reaction>
</comment>
<dbReference type="EC" id="3.2.2.n1" evidence="3"/>
<keyword evidence="5" id="KW-1185">Reference proteome</keyword>
<keyword evidence="3" id="KW-0378">Hydrolase</keyword>
<dbReference type="Gene3D" id="3.40.50.450">
    <property type="match status" value="1"/>
</dbReference>
<name>A0A1T5ALT1_9SPHI</name>
<dbReference type="NCBIfam" id="TIGR00730">
    <property type="entry name" value="Rossman fold protein, TIGR00730 family"/>
    <property type="match status" value="1"/>
</dbReference>
<protein>
    <recommendedName>
        <fullName evidence="3">Cytokinin riboside 5'-monophosphate phosphoribohydrolase</fullName>
        <ecNumber evidence="3">3.2.2.n1</ecNumber>
    </recommendedName>
</protein>
<evidence type="ECO:0000256" key="2">
    <source>
        <dbReference type="ARBA" id="ARBA00006763"/>
    </source>
</evidence>
<evidence type="ECO:0000256" key="3">
    <source>
        <dbReference type="RuleBase" id="RU363015"/>
    </source>
</evidence>
<reference evidence="4 5" key="1">
    <citation type="submission" date="2017-02" db="EMBL/GenBank/DDBJ databases">
        <authorList>
            <person name="Peterson S.W."/>
        </authorList>
    </citation>
    <scope>NUCLEOTIDE SEQUENCE [LARGE SCALE GENOMIC DNA]</scope>
    <source>
        <strain evidence="4 5">DSM 22899</strain>
    </source>
</reference>